<dbReference type="EMBL" id="WBVM01000002">
    <property type="protein sequence ID" value="KAB2809009.1"/>
    <property type="molecule type" value="Genomic_DNA"/>
</dbReference>
<keyword evidence="2" id="KW-0521">NADP</keyword>
<dbReference type="Pfam" id="PF02826">
    <property type="entry name" value="2-Hacid_dh_C"/>
    <property type="match status" value="1"/>
</dbReference>
<dbReference type="AlphaFoldDB" id="A0A7J5DUY4"/>
<dbReference type="FunFam" id="3.40.50.720:FF:000213">
    <property type="entry name" value="Putative 2-hydroxyacid dehydrogenase"/>
    <property type="match status" value="1"/>
</dbReference>
<evidence type="ECO:0000256" key="2">
    <source>
        <dbReference type="ARBA" id="ARBA00022857"/>
    </source>
</evidence>
<dbReference type="PANTHER" id="PTHR10996">
    <property type="entry name" value="2-HYDROXYACID DEHYDROGENASE-RELATED"/>
    <property type="match status" value="1"/>
</dbReference>
<dbReference type="InterPro" id="IPR006140">
    <property type="entry name" value="D-isomer_DH_NAD-bd"/>
</dbReference>
<dbReference type="SUPFAM" id="SSF51735">
    <property type="entry name" value="NAD(P)-binding Rossmann-fold domains"/>
    <property type="match status" value="1"/>
</dbReference>
<evidence type="ECO:0000313" key="9">
    <source>
        <dbReference type="Proteomes" id="UP000449906"/>
    </source>
</evidence>
<dbReference type="SUPFAM" id="SSF52283">
    <property type="entry name" value="Formate/glycerate dehydrogenase catalytic domain-like"/>
    <property type="match status" value="1"/>
</dbReference>
<dbReference type="GO" id="GO:0051287">
    <property type="term" value="F:NAD binding"/>
    <property type="evidence" value="ECO:0007669"/>
    <property type="project" value="InterPro"/>
</dbReference>
<dbReference type="InterPro" id="IPR050223">
    <property type="entry name" value="D-isomer_2-hydroxyacid_DH"/>
</dbReference>
<evidence type="ECO:0000259" key="6">
    <source>
        <dbReference type="Pfam" id="PF00389"/>
    </source>
</evidence>
<evidence type="ECO:0000256" key="4">
    <source>
        <dbReference type="ARBA" id="ARBA00023027"/>
    </source>
</evidence>
<feature type="domain" description="D-isomer specific 2-hydroxyacid dehydrogenase NAD-binding" evidence="7">
    <location>
        <begin position="108"/>
        <end position="280"/>
    </location>
</feature>
<protein>
    <submittedName>
        <fullName evidence="8">2-hydroxyacid dehydrogenase</fullName>
    </submittedName>
</protein>
<dbReference type="InterPro" id="IPR036291">
    <property type="entry name" value="NAD(P)-bd_dom_sf"/>
</dbReference>
<dbReference type="PANTHER" id="PTHR10996:SF178">
    <property type="entry name" value="2-HYDROXYACID DEHYDROGENASE YGL185C-RELATED"/>
    <property type="match status" value="1"/>
</dbReference>
<keyword evidence="3 5" id="KW-0560">Oxidoreductase</keyword>
<evidence type="ECO:0000313" key="8">
    <source>
        <dbReference type="EMBL" id="KAB2809009.1"/>
    </source>
</evidence>
<dbReference type="GO" id="GO:0016618">
    <property type="term" value="F:hydroxypyruvate reductase [NAD(P)H] activity"/>
    <property type="evidence" value="ECO:0007669"/>
    <property type="project" value="TreeGrafter"/>
</dbReference>
<dbReference type="InterPro" id="IPR006139">
    <property type="entry name" value="D-isomer_2_OHA_DH_cat_dom"/>
</dbReference>
<dbReference type="InterPro" id="IPR029752">
    <property type="entry name" value="D-isomer_DH_CS1"/>
</dbReference>
<evidence type="ECO:0000256" key="1">
    <source>
        <dbReference type="ARBA" id="ARBA00005854"/>
    </source>
</evidence>
<dbReference type="Proteomes" id="UP000449906">
    <property type="component" value="Unassembled WGS sequence"/>
</dbReference>
<dbReference type="RefSeq" id="WP_151581246.1">
    <property type="nucleotide sequence ID" value="NZ_WBVM01000002.1"/>
</dbReference>
<evidence type="ECO:0000256" key="5">
    <source>
        <dbReference type="RuleBase" id="RU003719"/>
    </source>
</evidence>
<sequence>MSRPTVLRVPPLSPQLHDAVGEQYDALDLPAEGRPAFLAEHGAEVVAIVCTNGGQVDAGVINALPDLRVIANHGVGYDNIDVPAALARGIAVSNTPGVLDDAVADTALALLLAVRRRVVVADLFVRAGEWQRGEFPLTTEVSRSRVGILGLGRIGRAIATRLEAFGCTVSYHSRHEVPGVPYAYAASAAELAASVDNLIAVVPGGASTAALVDREVLDALGPTGVLVNVARGSVVDQDALVAALVEGRLGGAGLDVFAAEPEVPAALADLDNVVLLPHVGSATHETRAAMRALTLDNLASWLDTGTLLTPIPEMSEMSETSARAGGA</sequence>
<proteinExistence type="inferred from homology"/>
<reference evidence="8 9" key="1">
    <citation type="submission" date="2019-09" db="EMBL/GenBank/DDBJ databases">
        <title>Pimelobacter sp. isolated from Paulinella.</title>
        <authorList>
            <person name="Jeong S.E."/>
        </authorList>
    </citation>
    <scope>NUCLEOTIDE SEQUENCE [LARGE SCALE GENOMIC DNA]</scope>
    <source>
        <strain evidence="8 9">Pch-N</strain>
    </source>
</reference>
<evidence type="ECO:0000259" key="7">
    <source>
        <dbReference type="Pfam" id="PF02826"/>
    </source>
</evidence>
<feature type="domain" description="D-isomer specific 2-hydroxyacid dehydrogenase catalytic" evidence="6">
    <location>
        <begin position="38"/>
        <end position="310"/>
    </location>
</feature>
<comment type="caution">
    <text evidence="8">The sequence shown here is derived from an EMBL/GenBank/DDBJ whole genome shotgun (WGS) entry which is preliminary data.</text>
</comment>
<dbReference type="GO" id="GO:0030267">
    <property type="term" value="F:glyoxylate reductase (NADPH) activity"/>
    <property type="evidence" value="ECO:0007669"/>
    <property type="project" value="TreeGrafter"/>
</dbReference>
<name>A0A7J5DUY4_NOCSI</name>
<dbReference type="PROSITE" id="PS00065">
    <property type="entry name" value="D_2_HYDROXYACID_DH_1"/>
    <property type="match status" value="1"/>
</dbReference>
<comment type="similarity">
    <text evidence="1 5">Belongs to the D-isomer specific 2-hydroxyacid dehydrogenase family.</text>
</comment>
<accession>A0A7J5DUY4</accession>
<gene>
    <name evidence="8" type="ORF">F9L07_18250</name>
</gene>
<dbReference type="Pfam" id="PF00389">
    <property type="entry name" value="2-Hacid_dh"/>
    <property type="match status" value="1"/>
</dbReference>
<dbReference type="GO" id="GO:0005829">
    <property type="term" value="C:cytosol"/>
    <property type="evidence" value="ECO:0007669"/>
    <property type="project" value="TreeGrafter"/>
</dbReference>
<evidence type="ECO:0000256" key="3">
    <source>
        <dbReference type="ARBA" id="ARBA00023002"/>
    </source>
</evidence>
<dbReference type="CDD" id="cd12156">
    <property type="entry name" value="HPPR"/>
    <property type="match status" value="1"/>
</dbReference>
<keyword evidence="4" id="KW-0520">NAD</keyword>
<dbReference type="Gene3D" id="3.40.50.720">
    <property type="entry name" value="NAD(P)-binding Rossmann-like Domain"/>
    <property type="match status" value="2"/>
</dbReference>
<organism evidence="8 9">
    <name type="scientific">Nocardioides simplex</name>
    <name type="common">Arthrobacter simplex</name>
    <dbReference type="NCBI Taxonomy" id="2045"/>
    <lineage>
        <taxon>Bacteria</taxon>
        <taxon>Bacillati</taxon>
        <taxon>Actinomycetota</taxon>
        <taxon>Actinomycetes</taxon>
        <taxon>Propionibacteriales</taxon>
        <taxon>Nocardioidaceae</taxon>
        <taxon>Pimelobacter</taxon>
    </lineage>
</organism>